<proteinExistence type="predicted"/>
<dbReference type="HOGENOM" id="CLU_171056_1_0_9"/>
<dbReference type="EMBL" id="CP001615">
    <property type="protein sequence ID" value="ACQ69274.1"/>
    <property type="molecule type" value="Genomic_DNA"/>
</dbReference>
<dbReference type="Proteomes" id="UP000000716">
    <property type="component" value="Chromosome"/>
</dbReference>
<feature type="transmembrane region" description="Helical" evidence="1">
    <location>
        <begin position="6"/>
        <end position="23"/>
    </location>
</feature>
<keyword evidence="1" id="KW-1133">Transmembrane helix</keyword>
<dbReference type="KEGG" id="eat:EAT1b_0341"/>
<keyword evidence="3" id="KW-1185">Reference proteome</keyword>
<dbReference type="AlphaFoldDB" id="C4L2L6"/>
<sequence>MKMIKTFSFWFVLVSIFVCYLNFTDQDDKGLLFFFFGLDPILYHMVYSETFRSFIFDESADEILWGGYLLRVTIGLFYGLTLDFILYRVKNRKKHKGGK</sequence>
<evidence type="ECO:0000256" key="1">
    <source>
        <dbReference type="SAM" id="Phobius"/>
    </source>
</evidence>
<feature type="transmembrane region" description="Helical" evidence="1">
    <location>
        <begin position="68"/>
        <end position="89"/>
    </location>
</feature>
<reference evidence="2 3" key="1">
    <citation type="journal article" date="2011" name="J. Bacteriol.">
        <title>Complete genome sequence of the Thermophilic Bacterium Exiguobacterium sp. AT1b.</title>
        <authorList>
            <person name="Vishnivetskaya T.A."/>
            <person name="Lucas S."/>
            <person name="Copeland A."/>
            <person name="Lapidus A."/>
            <person name="Glavina Del Rio T."/>
            <person name="Dalin E."/>
            <person name="Tice H."/>
            <person name="Bruce D.C."/>
            <person name="Goodwin L.A."/>
            <person name="Pitluck S."/>
            <person name="Saunders E."/>
            <person name="Brettin T."/>
            <person name="Detter C."/>
            <person name="Han C."/>
            <person name="Larimer F."/>
            <person name="Land M.L."/>
            <person name="Hauser L.J."/>
            <person name="Kyrpides N.C."/>
            <person name="Ovchinnikova G."/>
            <person name="Kathariou S."/>
            <person name="Ramaley R.F."/>
            <person name="Rodrigues D.F."/>
            <person name="Hendrix C."/>
            <person name="Richardson P."/>
            <person name="Tiedje J.M."/>
        </authorList>
    </citation>
    <scope>NUCLEOTIDE SEQUENCE [LARGE SCALE GENOMIC DNA]</scope>
    <source>
        <strain evidence="3">ATCC BAA-1283 / AT1b</strain>
    </source>
</reference>
<name>C4L2L6_EXISA</name>
<organism evidence="2 3">
    <name type="scientific">Exiguobacterium sp. (strain ATCC BAA-1283 / AT1b)</name>
    <dbReference type="NCBI Taxonomy" id="360911"/>
    <lineage>
        <taxon>Bacteria</taxon>
        <taxon>Bacillati</taxon>
        <taxon>Bacillota</taxon>
        <taxon>Bacilli</taxon>
        <taxon>Bacillales</taxon>
        <taxon>Bacillales Family XII. Incertae Sedis</taxon>
        <taxon>Exiguobacterium</taxon>
    </lineage>
</organism>
<gene>
    <name evidence="2" type="ordered locus">EAT1b_0341</name>
</gene>
<keyword evidence="1" id="KW-0812">Transmembrane</keyword>
<protein>
    <submittedName>
        <fullName evidence="2">Uncharacterized protein</fullName>
    </submittedName>
</protein>
<evidence type="ECO:0000313" key="3">
    <source>
        <dbReference type="Proteomes" id="UP000000716"/>
    </source>
</evidence>
<evidence type="ECO:0000313" key="2">
    <source>
        <dbReference type="EMBL" id="ACQ69274.1"/>
    </source>
</evidence>
<accession>C4L2L6</accession>
<keyword evidence="1" id="KW-0472">Membrane</keyword>